<organism evidence="2 3">
    <name type="scientific">Pan troglodytes</name>
    <name type="common">Chimpanzee</name>
    <dbReference type="NCBI Taxonomy" id="9598"/>
    <lineage>
        <taxon>Eukaryota</taxon>
        <taxon>Metazoa</taxon>
        <taxon>Chordata</taxon>
        <taxon>Craniata</taxon>
        <taxon>Vertebrata</taxon>
        <taxon>Euteleostomi</taxon>
        <taxon>Mammalia</taxon>
        <taxon>Eutheria</taxon>
        <taxon>Euarchontoglires</taxon>
        <taxon>Primates</taxon>
        <taxon>Haplorrhini</taxon>
        <taxon>Catarrhini</taxon>
        <taxon>Hominidae</taxon>
        <taxon>Pan</taxon>
    </lineage>
</organism>
<dbReference type="Proteomes" id="UP000236370">
    <property type="component" value="Unassembled WGS sequence"/>
</dbReference>
<reference evidence="2 3" key="1">
    <citation type="submission" date="2017-12" db="EMBL/GenBank/DDBJ databases">
        <title>High-resolution comparative analysis of great ape genomes.</title>
        <authorList>
            <person name="Pollen A."/>
            <person name="Hastie A."/>
            <person name="Hormozdiari F."/>
            <person name="Dougherty M."/>
            <person name="Liu R."/>
            <person name="Chaisson M."/>
            <person name="Hoppe E."/>
            <person name="Hill C."/>
            <person name="Pang A."/>
            <person name="Hillier L."/>
            <person name="Baker C."/>
            <person name="Armstrong J."/>
            <person name="Shendure J."/>
            <person name="Paten B."/>
            <person name="Wilson R."/>
            <person name="Chao H."/>
            <person name="Schneider V."/>
            <person name="Ventura M."/>
            <person name="Kronenberg Z."/>
            <person name="Murali S."/>
            <person name="Gordon D."/>
            <person name="Cantsilieris S."/>
            <person name="Munson K."/>
            <person name="Nelson B."/>
            <person name="Raja A."/>
            <person name="Underwood J."/>
            <person name="Diekhans M."/>
            <person name="Fiddes I."/>
            <person name="Haussler D."/>
            <person name="Eichler E."/>
        </authorList>
    </citation>
    <scope>NUCLEOTIDE SEQUENCE [LARGE SCALE GENOMIC DNA]</scope>
    <source>
        <strain evidence="2">Yerkes chimp pedigree #C0471</strain>
    </source>
</reference>
<accession>A0A2J8PGS7</accession>
<sequence length="99" mass="11022">MPRRRKNLGGNPFRKTANPKEVVVSSVASREEPTTTLPSMGETKVDQEELFTSISEIFSDLDPDVVYLMLSECDFKGNLIGCLLGASSCAQHFFMDYLI</sequence>
<evidence type="ECO:0000256" key="1">
    <source>
        <dbReference type="SAM" id="MobiDB-lite"/>
    </source>
</evidence>
<name>A0A2J8PGS7_PANTR</name>
<dbReference type="PANTHER" id="PTHR46535:SF1">
    <property type="entry name" value="NEDD4-BINDING PROTEIN 2"/>
    <property type="match status" value="1"/>
</dbReference>
<dbReference type="PANTHER" id="PTHR46535">
    <property type="entry name" value="NEDD4-BINDING PROTEIN 2"/>
    <property type="match status" value="1"/>
</dbReference>
<dbReference type="AlphaFoldDB" id="A0A2J8PGS7"/>
<dbReference type="EMBL" id="NBAG03000215">
    <property type="protein sequence ID" value="PNI83218.1"/>
    <property type="molecule type" value="Genomic_DNA"/>
</dbReference>
<comment type="caution">
    <text evidence="2">The sequence shown here is derived from an EMBL/GenBank/DDBJ whole genome shotgun (WGS) entry which is preliminary data.</text>
</comment>
<dbReference type="InterPro" id="IPR052772">
    <property type="entry name" value="Endo/PolyKinase_Domain-Protein"/>
</dbReference>
<protein>
    <submittedName>
        <fullName evidence="2">N4BP2 isoform 2</fullName>
    </submittedName>
</protein>
<evidence type="ECO:0000313" key="2">
    <source>
        <dbReference type="EMBL" id="PNI83218.1"/>
    </source>
</evidence>
<gene>
    <name evidence="2" type="ORF">CK820_G0003730</name>
</gene>
<evidence type="ECO:0000313" key="3">
    <source>
        <dbReference type="Proteomes" id="UP000236370"/>
    </source>
</evidence>
<feature type="region of interest" description="Disordered" evidence="1">
    <location>
        <begin position="1"/>
        <end position="41"/>
    </location>
</feature>
<proteinExistence type="predicted"/>